<dbReference type="RefSeq" id="WP_012062791.1">
    <property type="nucleotide sequence ID" value="NC_009633.1"/>
</dbReference>
<dbReference type="AlphaFoldDB" id="A6TNI5"/>
<dbReference type="GO" id="GO:0003700">
    <property type="term" value="F:DNA-binding transcription factor activity"/>
    <property type="evidence" value="ECO:0007669"/>
    <property type="project" value="TreeGrafter"/>
</dbReference>
<name>A6TNI5_ALKMQ</name>
<dbReference type="InterPro" id="IPR035965">
    <property type="entry name" value="PAS-like_dom_sf"/>
</dbReference>
<dbReference type="Gene3D" id="3.30.450.20">
    <property type="entry name" value="PAS domain"/>
    <property type="match status" value="1"/>
</dbReference>
<dbReference type="EMBL" id="CP000724">
    <property type="protein sequence ID" value="ABR47753.1"/>
    <property type="molecule type" value="Genomic_DNA"/>
</dbReference>
<dbReference type="GO" id="GO:0003677">
    <property type="term" value="F:DNA binding"/>
    <property type="evidence" value="ECO:0007669"/>
    <property type="project" value="UniProtKB-KW"/>
</dbReference>
<dbReference type="SUPFAM" id="SSF55785">
    <property type="entry name" value="PYP-like sensor domain (PAS domain)"/>
    <property type="match status" value="1"/>
</dbReference>
<dbReference type="OrthoDB" id="9811208at2"/>
<gene>
    <name evidence="3" type="ordered locus">Amet_1574</name>
</gene>
<proteinExistence type="predicted"/>
<feature type="domain" description="HTH cro/C1-type" evidence="2">
    <location>
        <begin position="8"/>
        <end position="62"/>
    </location>
</feature>
<dbReference type="SUPFAM" id="SSF47413">
    <property type="entry name" value="lambda repressor-like DNA-binding domains"/>
    <property type="match status" value="1"/>
</dbReference>
<evidence type="ECO:0000259" key="2">
    <source>
        <dbReference type="PROSITE" id="PS50943"/>
    </source>
</evidence>
<dbReference type="eggNOG" id="COG1396">
    <property type="taxonomic scope" value="Bacteria"/>
</dbReference>
<dbReference type="InterPro" id="IPR001387">
    <property type="entry name" value="Cro/C1-type_HTH"/>
</dbReference>
<dbReference type="GO" id="GO:0005829">
    <property type="term" value="C:cytosol"/>
    <property type="evidence" value="ECO:0007669"/>
    <property type="project" value="TreeGrafter"/>
</dbReference>
<dbReference type="PROSITE" id="PS50943">
    <property type="entry name" value="HTH_CROC1"/>
    <property type="match status" value="1"/>
</dbReference>
<dbReference type="PANTHER" id="PTHR46797:SF1">
    <property type="entry name" value="METHYLPHOSPHONATE SYNTHASE"/>
    <property type="match status" value="1"/>
</dbReference>
<protein>
    <submittedName>
        <fullName evidence="3">Transcriptional regulator, XRE family</fullName>
    </submittedName>
</protein>
<sequence>MNDFGKYLKEIRKGRMTQRELAKRIGVGYPYISKIENNVEPPPSDDVLIKLAQALEVDVDELFVQANKIPKELKEIIMKQPKVLRLVRSIKENDITDFLLEGFEKLIIEKEKMYWHFFYASSEKILLIDPDTAKIANANAPAVEFYNYPLELLKKMTISDINTLSKEEIFEKMKKARLELTNHFDFKHRLNHGKIVSVQVKSVPIDIGSKTYLHSIIYESINPICR</sequence>
<keyword evidence="1" id="KW-0238">DNA-binding</keyword>
<evidence type="ECO:0000313" key="4">
    <source>
        <dbReference type="Proteomes" id="UP000001572"/>
    </source>
</evidence>
<dbReference type="InterPro" id="IPR050807">
    <property type="entry name" value="TransReg_Diox_bact_type"/>
</dbReference>
<dbReference type="CDD" id="cd00093">
    <property type="entry name" value="HTH_XRE"/>
    <property type="match status" value="1"/>
</dbReference>
<accession>A6TNI5</accession>
<reference evidence="4" key="1">
    <citation type="journal article" date="2016" name="Genome Announc.">
        <title>Complete genome sequence of Alkaliphilus metalliredigens strain QYMF, an alkaliphilic and metal-reducing bacterium isolated from borax-contaminated leachate ponds.</title>
        <authorList>
            <person name="Hwang C."/>
            <person name="Copeland A."/>
            <person name="Lucas S."/>
            <person name="Lapidus A."/>
            <person name="Barry K."/>
            <person name="Detter J.C."/>
            <person name="Glavina Del Rio T."/>
            <person name="Hammon N."/>
            <person name="Israni S."/>
            <person name="Dalin E."/>
            <person name="Tice H."/>
            <person name="Pitluck S."/>
            <person name="Chertkov O."/>
            <person name="Brettin T."/>
            <person name="Bruce D."/>
            <person name="Han C."/>
            <person name="Schmutz J."/>
            <person name="Larimer F."/>
            <person name="Land M.L."/>
            <person name="Hauser L."/>
            <person name="Kyrpides N."/>
            <person name="Mikhailova N."/>
            <person name="Ye Q."/>
            <person name="Zhou J."/>
            <person name="Richardson P."/>
            <person name="Fields M.W."/>
        </authorList>
    </citation>
    <scope>NUCLEOTIDE SEQUENCE [LARGE SCALE GENOMIC DNA]</scope>
    <source>
        <strain evidence="4">QYMF</strain>
    </source>
</reference>
<dbReference type="KEGG" id="amt:Amet_1574"/>
<evidence type="ECO:0000256" key="1">
    <source>
        <dbReference type="ARBA" id="ARBA00023125"/>
    </source>
</evidence>
<dbReference type="Pfam" id="PF01381">
    <property type="entry name" value="HTH_3"/>
    <property type="match status" value="1"/>
</dbReference>
<dbReference type="PANTHER" id="PTHR46797">
    <property type="entry name" value="HTH-TYPE TRANSCRIPTIONAL REGULATOR"/>
    <property type="match status" value="1"/>
</dbReference>
<evidence type="ECO:0000313" key="3">
    <source>
        <dbReference type="EMBL" id="ABR47753.1"/>
    </source>
</evidence>
<keyword evidence="4" id="KW-1185">Reference proteome</keyword>
<dbReference type="HOGENOM" id="CLU_1222664_0_0_9"/>
<dbReference type="SMART" id="SM00530">
    <property type="entry name" value="HTH_XRE"/>
    <property type="match status" value="1"/>
</dbReference>
<organism evidence="3 4">
    <name type="scientific">Alkaliphilus metalliredigens (strain QYMF)</name>
    <dbReference type="NCBI Taxonomy" id="293826"/>
    <lineage>
        <taxon>Bacteria</taxon>
        <taxon>Bacillati</taxon>
        <taxon>Bacillota</taxon>
        <taxon>Clostridia</taxon>
        <taxon>Peptostreptococcales</taxon>
        <taxon>Natronincolaceae</taxon>
        <taxon>Alkaliphilus</taxon>
    </lineage>
</organism>
<dbReference type="InterPro" id="IPR010982">
    <property type="entry name" value="Lambda_DNA-bd_dom_sf"/>
</dbReference>
<dbReference type="Gene3D" id="1.10.260.40">
    <property type="entry name" value="lambda repressor-like DNA-binding domains"/>
    <property type="match status" value="1"/>
</dbReference>
<dbReference type="Proteomes" id="UP000001572">
    <property type="component" value="Chromosome"/>
</dbReference>